<dbReference type="Proteomes" id="UP001642483">
    <property type="component" value="Unassembled WGS sequence"/>
</dbReference>
<gene>
    <name evidence="1" type="ORF">CVLEPA_LOCUS16126</name>
</gene>
<reference evidence="1 2" key="1">
    <citation type="submission" date="2024-02" db="EMBL/GenBank/DDBJ databases">
        <authorList>
            <person name="Daric V."/>
            <person name="Darras S."/>
        </authorList>
    </citation>
    <scope>NUCLEOTIDE SEQUENCE [LARGE SCALE GENOMIC DNA]</scope>
</reference>
<name>A0ABP0G079_CLALP</name>
<organism evidence="1 2">
    <name type="scientific">Clavelina lepadiformis</name>
    <name type="common">Light-bulb sea squirt</name>
    <name type="synonym">Ascidia lepadiformis</name>
    <dbReference type="NCBI Taxonomy" id="159417"/>
    <lineage>
        <taxon>Eukaryota</taxon>
        <taxon>Metazoa</taxon>
        <taxon>Chordata</taxon>
        <taxon>Tunicata</taxon>
        <taxon>Ascidiacea</taxon>
        <taxon>Aplousobranchia</taxon>
        <taxon>Clavelinidae</taxon>
        <taxon>Clavelina</taxon>
    </lineage>
</organism>
<sequence>MLCVAVPLESLQVQLHWACKPPRQNFRLQPSATSPPTLLSTITEECCHMGFYSEHTLLGRA</sequence>
<evidence type="ECO:0000313" key="2">
    <source>
        <dbReference type="Proteomes" id="UP001642483"/>
    </source>
</evidence>
<dbReference type="EMBL" id="CAWYQH010000098">
    <property type="protein sequence ID" value="CAK8684958.1"/>
    <property type="molecule type" value="Genomic_DNA"/>
</dbReference>
<evidence type="ECO:0000313" key="1">
    <source>
        <dbReference type="EMBL" id="CAK8684958.1"/>
    </source>
</evidence>
<accession>A0ABP0G079</accession>
<keyword evidence="2" id="KW-1185">Reference proteome</keyword>
<proteinExistence type="predicted"/>
<comment type="caution">
    <text evidence="1">The sequence shown here is derived from an EMBL/GenBank/DDBJ whole genome shotgun (WGS) entry which is preliminary data.</text>
</comment>
<protein>
    <submittedName>
        <fullName evidence="1">Uncharacterized protein</fullName>
    </submittedName>
</protein>